<evidence type="ECO:0000256" key="2">
    <source>
        <dbReference type="SAM" id="Phobius"/>
    </source>
</evidence>
<feature type="transmembrane region" description="Helical" evidence="2">
    <location>
        <begin position="12"/>
        <end position="35"/>
    </location>
</feature>
<evidence type="ECO:0000313" key="3">
    <source>
        <dbReference type="EMBL" id="PMQ20318.1"/>
    </source>
</evidence>
<organism evidence="3 5">
    <name type="scientific">Glutamicibacter arilaitensis</name>
    <dbReference type="NCBI Taxonomy" id="256701"/>
    <lineage>
        <taxon>Bacteria</taxon>
        <taxon>Bacillati</taxon>
        <taxon>Actinomycetota</taxon>
        <taxon>Actinomycetes</taxon>
        <taxon>Micrococcales</taxon>
        <taxon>Micrococcaceae</taxon>
        <taxon>Glutamicibacter</taxon>
    </lineage>
</organism>
<dbReference type="EMBL" id="PNQX01000001">
    <property type="protein sequence ID" value="PMQ20318.1"/>
    <property type="molecule type" value="Genomic_DNA"/>
</dbReference>
<evidence type="ECO:0000313" key="6">
    <source>
        <dbReference type="Proteomes" id="UP000297638"/>
    </source>
</evidence>
<name>A0A2N7S2C7_9MICC</name>
<accession>A0A2N7S2C7</accession>
<protein>
    <submittedName>
        <fullName evidence="3">Uncharacterized protein</fullName>
    </submittedName>
</protein>
<feature type="transmembrane region" description="Helical" evidence="2">
    <location>
        <begin position="41"/>
        <end position="62"/>
    </location>
</feature>
<reference evidence="3 5" key="1">
    <citation type="journal article" date="2017" name="Elife">
        <title>Extensive horizontal gene transfer in cheese-associated bacteria.</title>
        <authorList>
            <person name="Bonham K.S."/>
            <person name="Wolfe B.E."/>
            <person name="Dutton R.J."/>
        </authorList>
    </citation>
    <scope>NUCLEOTIDE SEQUENCE [LARGE SCALE GENOMIC DNA]</scope>
    <source>
        <strain evidence="3 5">JB182</strain>
    </source>
</reference>
<proteinExistence type="predicted"/>
<dbReference type="Proteomes" id="UP000235739">
    <property type="component" value="Unassembled WGS sequence"/>
</dbReference>
<evidence type="ECO:0000256" key="1">
    <source>
        <dbReference type="SAM" id="MobiDB-lite"/>
    </source>
</evidence>
<gene>
    <name evidence="3" type="ORF">CIK84_01465</name>
    <name evidence="4" type="ORF">EXY26_05830</name>
</gene>
<evidence type="ECO:0000313" key="5">
    <source>
        <dbReference type="Proteomes" id="UP000235739"/>
    </source>
</evidence>
<dbReference type="EMBL" id="SPDS01000001">
    <property type="protein sequence ID" value="TFH56552.1"/>
    <property type="molecule type" value="Genomic_DNA"/>
</dbReference>
<keyword evidence="2" id="KW-1133">Transmembrane helix</keyword>
<reference evidence="4 6" key="2">
    <citation type="submission" date="2019-03" db="EMBL/GenBank/DDBJ databases">
        <title>Glutamicibacter sp. LJH19 genome.</title>
        <authorList>
            <person name="Sinai Borker S."/>
            <person name="Kumar R."/>
        </authorList>
    </citation>
    <scope>NUCLEOTIDE SEQUENCE [LARGE SCALE GENOMIC DNA]</scope>
    <source>
        <strain evidence="4 6">LJH19</strain>
    </source>
</reference>
<dbReference type="GeneID" id="303185963"/>
<feature type="region of interest" description="Disordered" evidence="1">
    <location>
        <begin position="63"/>
        <end position="82"/>
    </location>
</feature>
<dbReference type="RefSeq" id="WP_013349709.1">
    <property type="nucleotide sequence ID" value="NZ_JABUYH010000002.1"/>
</dbReference>
<evidence type="ECO:0000313" key="4">
    <source>
        <dbReference type="EMBL" id="TFH56552.1"/>
    </source>
</evidence>
<comment type="caution">
    <text evidence="3">The sequence shown here is derived from an EMBL/GenBank/DDBJ whole genome shotgun (WGS) entry which is preliminary data.</text>
</comment>
<dbReference type="AlphaFoldDB" id="A0A2N7S2C7"/>
<sequence length="82" mass="8638">MNTSSTPAKKFPTGTLVFGLILIVVALASLSRLVLHWSFDMPLLLIAIVAFAGVAMIFSGLASAGKSRKSKDEPPVPTDPNL</sequence>
<dbReference type="Proteomes" id="UP000297638">
    <property type="component" value="Unassembled WGS sequence"/>
</dbReference>
<keyword evidence="2" id="KW-0472">Membrane</keyword>
<keyword evidence="2" id="KW-0812">Transmembrane</keyword>